<dbReference type="AlphaFoldDB" id="A0A5C6FTK6"/>
<accession>A0A5C6FTK6</accession>
<evidence type="ECO:0000313" key="3">
    <source>
        <dbReference type="Proteomes" id="UP000316476"/>
    </source>
</evidence>
<gene>
    <name evidence="2" type="ORF">V7x_03440</name>
</gene>
<reference evidence="2 3" key="1">
    <citation type="submission" date="2019-02" db="EMBL/GenBank/DDBJ databases">
        <title>Deep-cultivation of Planctomycetes and their phenomic and genomic characterization uncovers novel biology.</title>
        <authorList>
            <person name="Wiegand S."/>
            <person name="Jogler M."/>
            <person name="Boedeker C."/>
            <person name="Pinto D."/>
            <person name="Vollmers J."/>
            <person name="Rivas-Marin E."/>
            <person name="Kohn T."/>
            <person name="Peeters S.H."/>
            <person name="Heuer A."/>
            <person name="Rast P."/>
            <person name="Oberbeckmann S."/>
            <person name="Bunk B."/>
            <person name="Jeske O."/>
            <person name="Meyerdierks A."/>
            <person name="Storesund J.E."/>
            <person name="Kallscheuer N."/>
            <person name="Luecker S."/>
            <person name="Lage O.M."/>
            <person name="Pohl T."/>
            <person name="Merkel B.J."/>
            <person name="Hornburger P."/>
            <person name="Mueller R.-W."/>
            <person name="Bruemmer F."/>
            <person name="Labrenz M."/>
            <person name="Spormann A.M."/>
            <person name="Op Den Camp H."/>
            <person name="Overmann J."/>
            <person name="Amann R."/>
            <person name="Jetten M.S.M."/>
            <person name="Mascher T."/>
            <person name="Medema M.H."/>
            <person name="Devos D.P."/>
            <person name="Kaster A.-K."/>
            <person name="Ovreas L."/>
            <person name="Rohde M."/>
            <person name="Galperin M.Y."/>
            <person name="Jogler C."/>
        </authorList>
    </citation>
    <scope>NUCLEOTIDE SEQUENCE [LARGE SCALE GENOMIC DNA]</scope>
    <source>
        <strain evidence="2 3">V7</strain>
    </source>
</reference>
<evidence type="ECO:0000256" key="1">
    <source>
        <dbReference type="SAM" id="MobiDB-lite"/>
    </source>
</evidence>
<dbReference type="Proteomes" id="UP000316476">
    <property type="component" value="Unassembled WGS sequence"/>
</dbReference>
<dbReference type="EMBL" id="SJPZ01000001">
    <property type="protein sequence ID" value="TWU64800.1"/>
    <property type="molecule type" value="Genomic_DNA"/>
</dbReference>
<organism evidence="2 3">
    <name type="scientific">Crateriforma conspicua</name>
    <dbReference type="NCBI Taxonomy" id="2527996"/>
    <lineage>
        <taxon>Bacteria</taxon>
        <taxon>Pseudomonadati</taxon>
        <taxon>Planctomycetota</taxon>
        <taxon>Planctomycetia</taxon>
        <taxon>Planctomycetales</taxon>
        <taxon>Planctomycetaceae</taxon>
        <taxon>Crateriforma</taxon>
    </lineage>
</organism>
<protein>
    <submittedName>
        <fullName evidence="2">Uncharacterized protein</fullName>
    </submittedName>
</protein>
<sequence length="125" mass="14138">MRTKATSSYVGRSADTDVRQRGTPAGELSARSKATDVQRTIGNNRMDAEINVLALVKGEEKFLFLFDDQNRDETLRQLARFAANPEIDFSWYDAAMLSRKIRDAVPDEACDYYEAELDSLSSDEF</sequence>
<name>A0A5C6FTK6_9PLAN</name>
<evidence type="ECO:0000313" key="2">
    <source>
        <dbReference type="EMBL" id="TWU64800.1"/>
    </source>
</evidence>
<comment type="caution">
    <text evidence="2">The sequence shown here is derived from an EMBL/GenBank/DDBJ whole genome shotgun (WGS) entry which is preliminary data.</text>
</comment>
<proteinExistence type="predicted"/>
<feature type="region of interest" description="Disordered" evidence="1">
    <location>
        <begin position="1"/>
        <end position="34"/>
    </location>
</feature>
<feature type="compositionally biased region" description="Polar residues" evidence="1">
    <location>
        <begin position="1"/>
        <end position="10"/>
    </location>
</feature>